<proteinExistence type="predicted"/>
<dbReference type="InterPro" id="IPR000868">
    <property type="entry name" value="Isochorismatase-like_dom"/>
</dbReference>
<dbReference type="Pfam" id="PF00857">
    <property type="entry name" value="Isochorismatase"/>
    <property type="match status" value="1"/>
</dbReference>
<evidence type="ECO:0000313" key="2">
    <source>
        <dbReference type="EMBL" id="BCG46668.1"/>
    </source>
</evidence>
<reference evidence="2 3" key="1">
    <citation type="submission" date="2020-06" db="EMBL/GenBank/DDBJ databases">
        <title>Interaction of electrochemicaly active bacteria, Geobacter bremensis R4 on different carbon anode.</title>
        <authorList>
            <person name="Meng L."/>
            <person name="Yoshida N."/>
        </authorList>
    </citation>
    <scope>NUCLEOTIDE SEQUENCE [LARGE SCALE GENOMIC DNA]</scope>
    <source>
        <strain evidence="2 3">R4</strain>
    </source>
</reference>
<dbReference type="Proteomes" id="UP000515472">
    <property type="component" value="Chromosome"/>
</dbReference>
<keyword evidence="3" id="KW-1185">Reference proteome</keyword>
<organism evidence="2 3">
    <name type="scientific">Citrifermentans bremense</name>
    <dbReference type="NCBI Taxonomy" id="60035"/>
    <lineage>
        <taxon>Bacteria</taxon>
        <taxon>Pseudomonadati</taxon>
        <taxon>Thermodesulfobacteriota</taxon>
        <taxon>Desulfuromonadia</taxon>
        <taxon>Geobacterales</taxon>
        <taxon>Geobacteraceae</taxon>
        <taxon>Citrifermentans</taxon>
    </lineage>
</organism>
<dbReference type="Gene3D" id="3.40.50.850">
    <property type="entry name" value="Isochorismatase-like"/>
    <property type="match status" value="1"/>
</dbReference>
<dbReference type="KEGG" id="gbn:GEOBRER4_14180"/>
<accession>A0A6S6LZC8</accession>
<sequence>MTLMERFFLEKESAQLVVVDVQEKLCRAMDEKVLAKLTGNISILLDAAAELGLPALATEQYVKGLGETIPVLKEKLPAASLEKMTFSCCGGEGFLEALEKNGRRQVILVGMETHVCVLQTALELLSRGYVVHLVCDAVMSRRKQNWEIAIKTMTAAGVVMTSTESVLFQLLRVAGTEEFKKLSKLVR</sequence>
<dbReference type="EMBL" id="AP023213">
    <property type="protein sequence ID" value="BCG46668.1"/>
    <property type="molecule type" value="Genomic_DNA"/>
</dbReference>
<dbReference type="SUPFAM" id="SSF52499">
    <property type="entry name" value="Isochorismatase-like hydrolases"/>
    <property type="match status" value="1"/>
</dbReference>
<dbReference type="PANTHER" id="PTHR14119:SF3">
    <property type="entry name" value="ISOCHORISMATASE DOMAIN-CONTAINING PROTEIN 2"/>
    <property type="match status" value="1"/>
</dbReference>
<dbReference type="InterPro" id="IPR036380">
    <property type="entry name" value="Isochorismatase-like_sf"/>
</dbReference>
<feature type="domain" description="Isochorismatase-like" evidence="1">
    <location>
        <begin position="15"/>
        <end position="164"/>
    </location>
</feature>
<name>A0A6S6LZC8_9BACT</name>
<dbReference type="InterPro" id="IPR050993">
    <property type="entry name" value="Isochorismatase_domain"/>
</dbReference>
<gene>
    <name evidence="2" type="ORF">GEOBRER4_n1477</name>
</gene>
<dbReference type="RefSeq" id="WP_185244829.1">
    <property type="nucleotide sequence ID" value="NZ_AP023213.1"/>
</dbReference>
<evidence type="ECO:0000259" key="1">
    <source>
        <dbReference type="Pfam" id="PF00857"/>
    </source>
</evidence>
<evidence type="ECO:0000313" key="3">
    <source>
        <dbReference type="Proteomes" id="UP000515472"/>
    </source>
</evidence>
<dbReference type="PANTHER" id="PTHR14119">
    <property type="entry name" value="HYDROLASE"/>
    <property type="match status" value="1"/>
</dbReference>
<protein>
    <submittedName>
        <fullName evidence="2">Isochorismatase</fullName>
    </submittedName>
</protein>
<dbReference type="CDD" id="cd01012">
    <property type="entry name" value="YcaC_related"/>
    <property type="match status" value="1"/>
</dbReference>
<dbReference type="AlphaFoldDB" id="A0A6S6LZC8"/>